<evidence type="ECO:0000259" key="2">
    <source>
        <dbReference type="Pfam" id="PF04149"/>
    </source>
</evidence>
<reference evidence="3 4" key="1">
    <citation type="submission" date="2019-03" db="EMBL/GenBank/DDBJ databases">
        <title>Draft genome sequences of novel Actinobacteria.</title>
        <authorList>
            <person name="Sahin N."/>
            <person name="Ay H."/>
            <person name="Saygin H."/>
        </authorList>
    </citation>
    <scope>NUCLEOTIDE SEQUENCE [LARGE SCALE GENOMIC DNA]</scope>
    <source>
        <strain evidence="3 4">16K404</strain>
    </source>
</reference>
<feature type="region of interest" description="Disordered" evidence="1">
    <location>
        <begin position="1"/>
        <end position="22"/>
    </location>
</feature>
<evidence type="ECO:0000313" key="4">
    <source>
        <dbReference type="Proteomes" id="UP000294744"/>
    </source>
</evidence>
<protein>
    <submittedName>
        <fullName evidence="3">DUF397 domain-containing protein</fullName>
    </submittedName>
</protein>
<dbReference type="InterPro" id="IPR007278">
    <property type="entry name" value="DUF397"/>
</dbReference>
<accession>A0A4R4UJL9</accession>
<organism evidence="3 4">
    <name type="scientific">Saccharopolyspora aridisoli</name>
    <dbReference type="NCBI Taxonomy" id="2530385"/>
    <lineage>
        <taxon>Bacteria</taxon>
        <taxon>Bacillati</taxon>
        <taxon>Actinomycetota</taxon>
        <taxon>Actinomycetes</taxon>
        <taxon>Pseudonocardiales</taxon>
        <taxon>Pseudonocardiaceae</taxon>
        <taxon>Saccharopolyspora</taxon>
    </lineage>
</organism>
<dbReference type="Proteomes" id="UP000294744">
    <property type="component" value="Unassembled WGS sequence"/>
</dbReference>
<dbReference type="EMBL" id="SMKV01000037">
    <property type="protein sequence ID" value="TDC88992.1"/>
    <property type="molecule type" value="Genomic_DNA"/>
</dbReference>
<proteinExistence type="predicted"/>
<dbReference type="AlphaFoldDB" id="A0A4R4UJL9"/>
<comment type="caution">
    <text evidence="3">The sequence shown here is derived from an EMBL/GenBank/DDBJ whole genome shotgun (WGS) entry which is preliminary data.</text>
</comment>
<keyword evidence="4" id="KW-1185">Reference proteome</keyword>
<dbReference type="Pfam" id="PF04149">
    <property type="entry name" value="DUF397"/>
    <property type="match status" value="1"/>
</dbReference>
<name>A0A4R4UJL9_9PSEU</name>
<evidence type="ECO:0000313" key="3">
    <source>
        <dbReference type="EMBL" id="TDC88992.1"/>
    </source>
</evidence>
<gene>
    <name evidence="3" type="ORF">E1161_22490</name>
</gene>
<dbReference type="OrthoDB" id="3696951at2"/>
<dbReference type="RefSeq" id="WP_132626493.1">
    <property type="nucleotide sequence ID" value="NZ_SMKV01000037.1"/>
</dbReference>
<feature type="domain" description="DUF397" evidence="2">
    <location>
        <begin position="6"/>
        <end position="58"/>
    </location>
</feature>
<sequence>MTANPAGWRASSRSQNVSSRVEVGTSRFGVAVRNSAHRQDDPLTASVQQWRSFVTAVKAGRFDR</sequence>
<evidence type="ECO:0000256" key="1">
    <source>
        <dbReference type="SAM" id="MobiDB-lite"/>
    </source>
</evidence>